<evidence type="ECO:0000256" key="2">
    <source>
        <dbReference type="ARBA" id="ARBA00004687"/>
    </source>
</evidence>
<evidence type="ECO:0000256" key="10">
    <source>
        <dbReference type="SAM" id="SignalP"/>
    </source>
</evidence>
<dbReference type="GO" id="GO:0010508">
    <property type="term" value="P:positive regulation of autophagy"/>
    <property type="evidence" value="ECO:0007669"/>
    <property type="project" value="TreeGrafter"/>
</dbReference>
<dbReference type="PANTHER" id="PTHR12991:SF10">
    <property type="entry name" value="GATOR COMPLEX PROTEIN NPRL2"/>
    <property type="match status" value="1"/>
</dbReference>
<evidence type="ECO:0000313" key="11">
    <source>
        <dbReference type="EMBL" id="CAD6194869.1"/>
    </source>
</evidence>
<dbReference type="GO" id="GO:0006506">
    <property type="term" value="P:GPI anchor biosynthetic process"/>
    <property type="evidence" value="ECO:0007669"/>
    <property type="project" value="UniProtKB-KW"/>
</dbReference>
<organism evidence="11 12">
    <name type="scientific">Caenorhabditis auriculariae</name>
    <dbReference type="NCBI Taxonomy" id="2777116"/>
    <lineage>
        <taxon>Eukaryota</taxon>
        <taxon>Metazoa</taxon>
        <taxon>Ecdysozoa</taxon>
        <taxon>Nematoda</taxon>
        <taxon>Chromadorea</taxon>
        <taxon>Rhabditida</taxon>
        <taxon>Rhabditina</taxon>
        <taxon>Rhabditomorpha</taxon>
        <taxon>Rhabditoidea</taxon>
        <taxon>Rhabditidae</taxon>
        <taxon>Peloderinae</taxon>
        <taxon>Caenorhabditis</taxon>
    </lineage>
</organism>
<keyword evidence="6" id="KW-0256">Endoplasmic reticulum</keyword>
<keyword evidence="7" id="KW-1133">Transmembrane helix</keyword>
<keyword evidence="8" id="KW-0472">Membrane</keyword>
<dbReference type="Pfam" id="PF06218">
    <property type="entry name" value="NPR2"/>
    <property type="match status" value="1"/>
</dbReference>
<dbReference type="GO" id="GO:0005096">
    <property type="term" value="F:GTPase activator activity"/>
    <property type="evidence" value="ECO:0007669"/>
    <property type="project" value="TreeGrafter"/>
</dbReference>
<keyword evidence="12" id="KW-1185">Reference proteome</keyword>
<dbReference type="GO" id="GO:0005774">
    <property type="term" value="C:vacuolar membrane"/>
    <property type="evidence" value="ECO:0007669"/>
    <property type="project" value="TreeGrafter"/>
</dbReference>
<evidence type="ECO:0000256" key="4">
    <source>
        <dbReference type="ARBA" id="ARBA00022502"/>
    </source>
</evidence>
<evidence type="ECO:0000256" key="1">
    <source>
        <dbReference type="ARBA" id="ARBA00004477"/>
    </source>
</evidence>
<proteinExistence type="inferred from homology"/>
<comment type="caution">
    <text evidence="11">The sequence shown here is derived from an EMBL/GenBank/DDBJ whole genome shotgun (WGS) entry which is preliminary data.</text>
</comment>
<feature type="region of interest" description="Disordered" evidence="9">
    <location>
        <begin position="175"/>
        <end position="196"/>
    </location>
</feature>
<evidence type="ECO:0000256" key="8">
    <source>
        <dbReference type="ARBA" id="ARBA00023136"/>
    </source>
</evidence>
<reference evidence="11" key="1">
    <citation type="submission" date="2020-10" db="EMBL/GenBank/DDBJ databases">
        <authorList>
            <person name="Kikuchi T."/>
        </authorList>
    </citation>
    <scope>NUCLEOTIDE SEQUENCE</scope>
    <source>
        <strain evidence="11">NKZ352</strain>
    </source>
</reference>
<dbReference type="GO" id="GO:1904262">
    <property type="term" value="P:negative regulation of TORC1 signaling"/>
    <property type="evidence" value="ECO:0007669"/>
    <property type="project" value="TreeGrafter"/>
</dbReference>
<evidence type="ECO:0000256" key="3">
    <source>
        <dbReference type="ARBA" id="ARBA00008433"/>
    </source>
</evidence>
<gene>
    <name evidence="11" type="ORF">CAUJ_LOCUS10788</name>
</gene>
<dbReference type="GO" id="GO:1990130">
    <property type="term" value="C:GATOR1 complex"/>
    <property type="evidence" value="ECO:0007669"/>
    <property type="project" value="TreeGrafter"/>
</dbReference>
<dbReference type="InterPro" id="IPR009348">
    <property type="entry name" value="NPR2-like"/>
</dbReference>
<accession>A0A8S1HG27</accession>
<dbReference type="AlphaFoldDB" id="A0A8S1HG27"/>
<dbReference type="Proteomes" id="UP000835052">
    <property type="component" value="Unassembled WGS sequence"/>
</dbReference>
<dbReference type="EMBL" id="CAJGYM010000048">
    <property type="protein sequence ID" value="CAD6194869.1"/>
    <property type="molecule type" value="Genomic_DNA"/>
</dbReference>
<keyword evidence="10" id="KW-0732">Signal</keyword>
<comment type="pathway">
    <text evidence="2">Glycolipid biosynthesis; glycosylphosphatidylinositol-anchor biosynthesis.</text>
</comment>
<dbReference type="PANTHER" id="PTHR12991">
    <property type="entry name" value="NITROGEN PERMEASE REGULATOR 2/TUMOR SUPPRESSOR CANDIDATE 4"/>
    <property type="match status" value="1"/>
</dbReference>
<comment type="subcellular location">
    <subcellularLocation>
        <location evidence="1">Endoplasmic reticulum membrane</location>
        <topology evidence="1">Multi-pass membrane protein</topology>
    </subcellularLocation>
</comment>
<feature type="signal peptide" evidence="10">
    <location>
        <begin position="1"/>
        <end position="18"/>
    </location>
</feature>
<evidence type="ECO:0000313" key="12">
    <source>
        <dbReference type="Proteomes" id="UP000835052"/>
    </source>
</evidence>
<evidence type="ECO:0000256" key="7">
    <source>
        <dbReference type="ARBA" id="ARBA00022989"/>
    </source>
</evidence>
<evidence type="ECO:0000256" key="6">
    <source>
        <dbReference type="ARBA" id="ARBA00022824"/>
    </source>
</evidence>
<keyword evidence="4" id="KW-0337">GPI-anchor biosynthesis</keyword>
<sequence>MRFLPHILFLAVFGLVNGFENLDVIESCQNGGFKASANLYNVRPAPSVISDCNLNLQLNSLSFDKRVRTFATNISTASCPLPVNADGPCTAKIFTMISSAALNEQKDSLGPSSGNVFDLMAALTNGHHIVADDSITFDSQGNPTSTHFQIVSQNFSMSRSFTCSKSATPATCAQKDQLGNNECPGDPPYKHDGAPPPTTCTLVSSNKILMCKLTTVNKKHTISTQGAHSTTWTAVVYTLNGVTPVAKIVALMSDDSSTAVSTTVGASYGVASSLIAVAYLLDCSNPTTAFFVFCFMTATNAERVAFCVAVGAIGGAWLGAFVIPLDWDRWWQECMEFVRLPEDPDEPLAIEPKFSDVFRLYLSMRCGMMLSEWVMAMRPRDLGIDEHRLVQFGMHHQFLRKLSIYPVCKVASNHNKIFALCNGKKPLEELALEHNLEPEVMYDLLKETNNFEFIMK</sequence>
<comment type="similarity">
    <text evidence="3">Belongs to the NPR2 family.</text>
</comment>
<evidence type="ECO:0000256" key="9">
    <source>
        <dbReference type="SAM" id="MobiDB-lite"/>
    </source>
</evidence>
<dbReference type="InterPro" id="IPR009580">
    <property type="entry name" value="GPI_biosynthesis_protein_Pig-F"/>
</dbReference>
<feature type="chain" id="PRO_5035772019" evidence="10">
    <location>
        <begin position="19"/>
        <end position="456"/>
    </location>
</feature>
<protein>
    <submittedName>
        <fullName evidence="11">Uncharacterized protein</fullName>
    </submittedName>
</protein>
<dbReference type="OrthoDB" id="338854at2759"/>
<dbReference type="Pfam" id="PF06699">
    <property type="entry name" value="PIG-F"/>
    <property type="match status" value="1"/>
</dbReference>
<name>A0A8S1HG27_9PELO</name>
<keyword evidence="5" id="KW-0812">Transmembrane</keyword>
<evidence type="ECO:0000256" key="5">
    <source>
        <dbReference type="ARBA" id="ARBA00022692"/>
    </source>
</evidence>
<dbReference type="GO" id="GO:0034198">
    <property type="term" value="P:cellular response to amino acid starvation"/>
    <property type="evidence" value="ECO:0007669"/>
    <property type="project" value="TreeGrafter"/>
</dbReference>
<dbReference type="GO" id="GO:0005789">
    <property type="term" value="C:endoplasmic reticulum membrane"/>
    <property type="evidence" value="ECO:0007669"/>
    <property type="project" value="UniProtKB-SubCell"/>
</dbReference>